<dbReference type="PROSITE" id="PS50181">
    <property type="entry name" value="FBOX"/>
    <property type="match status" value="1"/>
</dbReference>
<dbReference type="SMART" id="SM00256">
    <property type="entry name" value="FBOX"/>
    <property type="match status" value="1"/>
</dbReference>
<dbReference type="Proteomes" id="UP001610334">
    <property type="component" value="Unassembled WGS sequence"/>
</dbReference>
<organism evidence="2 3">
    <name type="scientific">Aspergillus granulosus</name>
    <dbReference type="NCBI Taxonomy" id="176169"/>
    <lineage>
        <taxon>Eukaryota</taxon>
        <taxon>Fungi</taxon>
        <taxon>Dikarya</taxon>
        <taxon>Ascomycota</taxon>
        <taxon>Pezizomycotina</taxon>
        <taxon>Eurotiomycetes</taxon>
        <taxon>Eurotiomycetidae</taxon>
        <taxon>Eurotiales</taxon>
        <taxon>Aspergillaceae</taxon>
        <taxon>Aspergillus</taxon>
        <taxon>Aspergillus subgen. Nidulantes</taxon>
    </lineage>
</organism>
<evidence type="ECO:0000259" key="1">
    <source>
        <dbReference type="PROSITE" id="PS50181"/>
    </source>
</evidence>
<dbReference type="Pfam" id="PF12937">
    <property type="entry name" value="F-box-like"/>
    <property type="match status" value="1"/>
</dbReference>
<sequence length="533" mass="62953">MPLLLSIESLPNELQCNIIRYLDPIALISVSQTNRHFRRIINPTKSHLAERLLAFEYLEEFGGPEIPYSRLGIELPDRTTPVWEANRWACTDCLRLLPCQYFTNQAVLQLGYRKPIVGSPAAQRCTSWEPTYPVDISLSQRYKLDEEDRALRRCYAIAKTRNWGSQRARDSHGGNAFQLLTARQINFQVAGLVRFQNMDVHTFASLTEAQENEILDREARDIELVRAGYNRHHRRCLECRFRRGEFRGCSGAAKGLGTPDVPIVPGRQEWFGSVVDRYFPGVTNVLETKRPPFNAPLFLIYRQNGTERPWTLYHVRCAGCERWQELRAFRFGGINPRFRPREVPLLRGHPDWYYNWDKQPVKENVLNDLRCNQCFVTQHGHKELEKTLTNWLTSLIDAQIVEFTMNLRIGFHHLLWRFKFSSKKDKASTKPLVWDLRVLLNKEALDINRADVALIRQRRMEWLDLFPRVRDGDREEHGLWFDPDEFFWQWVERYEESEAFWFWLRELRDEIQHAEKAKLLAKWVLGRNETIHS</sequence>
<dbReference type="SUPFAM" id="SSF81383">
    <property type="entry name" value="F-box domain"/>
    <property type="match status" value="1"/>
</dbReference>
<dbReference type="EMBL" id="JBFXLT010000131">
    <property type="protein sequence ID" value="KAL2807760.1"/>
    <property type="molecule type" value="Genomic_DNA"/>
</dbReference>
<evidence type="ECO:0000313" key="2">
    <source>
        <dbReference type="EMBL" id="KAL2807760.1"/>
    </source>
</evidence>
<proteinExistence type="predicted"/>
<evidence type="ECO:0000313" key="3">
    <source>
        <dbReference type="Proteomes" id="UP001610334"/>
    </source>
</evidence>
<dbReference type="Gene3D" id="1.20.1280.50">
    <property type="match status" value="1"/>
</dbReference>
<name>A0ABR4GX72_9EURO</name>
<dbReference type="InterPro" id="IPR036047">
    <property type="entry name" value="F-box-like_dom_sf"/>
</dbReference>
<dbReference type="CDD" id="cd09917">
    <property type="entry name" value="F-box_SF"/>
    <property type="match status" value="1"/>
</dbReference>
<comment type="caution">
    <text evidence="2">The sequence shown here is derived from an EMBL/GenBank/DDBJ whole genome shotgun (WGS) entry which is preliminary data.</text>
</comment>
<reference evidence="2 3" key="1">
    <citation type="submission" date="2024-07" db="EMBL/GenBank/DDBJ databases">
        <title>Section-level genome sequencing and comparative genomics of Aspergillus sections Usti and Cavernicolus.</title>
        <authorList>
            <consortium name="Lawrence Berkeley National Laboratory"/>
            <person name="Nybo J.L."/>
            <person name="Vesth T.C."/>
            <person name="Theobald S."/>
            <person name="Frisvad J.C."/>
            <person name="Larsen T.O."/>
            <person name="Kjaerboelling I."/>
            <person name="Rothschild-Mancinelli K."/>
            <person name="Lyhne E.K."/>
            <person name="Kogle M.E."/>
            <person name="Barry K."/>
            <person name="Clum A."/>
            <person name="Na H."/>
            <person name="Ledsgaard L."/>
            <person name="Lin J."/>
            <person name="Lipzen A."/>
            <person name="Kuo A."/>
            <person name="Riley R."/>
            <person name="Mondo S."/>
            <person name="Labutti K."/>
            <person name="Haridas S."/>
            <person name="Pangalinan J."/>
            <person name="Salamov A.A."/>
            <person name="Simmons B.A."/>
            <person name="Magnuson J.K."/>
            <person name="Chen J."/>
            <person name="Drula E."/>
            <person name="Henrissat B."/>
            <person name="Wiebenga A."/>
            <person name="Lubbers R.J."/>
            <person name="Gomes A.C."/>
            <person name="Makela M.R."/>
            <person name="Stajich J."/>
            <person name="Grigoriev I.V."/>
            <person name="Mortensen U.H."/>
            <person name="De Vries R.P."/>
            <person name="Baker S.E."/>
            <person name="Andersen M.R."/>
        </authorList>
    </citation>
    <scope>NUCLEOTIDE SEQUENCE [LARGE SCALE GENOMIC DNA]</scope>
    <source>
        <strain evidence="2 3">CBS 588.65</strain>
    </source>
</reference>
<feature type="domain" description="F-box" evidence="1">
    <location>
        <begin position="4"/>
        <end position="52"/>
    </location>
</feature>
<gene>
    <name evidence="2" type="ORF">BJX63DRAFT_411243</name>
</gene>
<protein>
    <recommendedName>
        <fullName evidence="1">F-box domain-containing protein</fullName>
    </recommendedName>
</protein>
<dbReference type="InterPro" id="IPR001810">
    <property type="entry name" value="F-box_dom"/>
</dbReference>
<accession>A0ABR4GX72</accession>
<keyword evidence="3" id="KW-1185">Reference proteome</keyword>